<keyword evidence="1" id="KW-0202">Cytokine</keyword>
<reference evidence="5" key="3">
    <citation type="submission" date="2025-05" db="UniProtKB">
        <authorList>
            <consortium name="Ensembl"/>
        </authorList>
    </citation>
    <scope>IDENTIFICATION</scope>
</reference>
<evidence type="ECO:0000256" key="1">
    <source>
        <dbReference type="ARBA" id="ARBA00022514"/>
    </source>
</evidence>
<dbReference type="GO" id="GO:0008009">
    <property type="term" value="F:chemokine activity"/>
    <property type="evidence" value="ECO:0007669"/>
    <property type="project" value="InterPro"/>
</dbReference>
<evidence type="ECO:0000259" key="3">
    <source>
        <dbReference type="SMART" id="SM00199"/>
    </source>
</evidence>
<dbReference type="CDD" id="cd00169">
    <property type="entry name" value="Chemokine"/>
    <property type="match status" value="1"/>
</dbReference>
<dbReference type="Pfam" id="PF00048">
    <property type="entry name" value="IL8"/>
    <property type="match status" value="1"/>
</dbReference>
<keyword evidence="2" id="KW-0732">Signal</keyword>
<dbReference type="EMBL" id="CAAE01015007">
    <property type="protein sequence ID" value="CAG09635.1"/>
    <property type="molecule type" value="Genomic_DNA"/>
</dbReference>
<feature type="chain" id="PRO_5014105143" evidence="2">
    <location>
        <begin position="23"/>
        <end position="102"/>
    </location>
</feature>
<evidence type="ECO:0000313" key="5">
    <source>
        <dbReference type="Ensembl" id="ENSTNIP00000019828.1"/>
    </source>
</evidence>
<feature type="domain" description="Chemokine interleukin-8-like" evidence="3">
    <location>
        <begin position="23"/>
        <end position="84"/>
    </location>
</feature>
<dbReference type="PRINTS" id="PR00437">
    <property type="entry name" value="SMALLCYTKCXC"/>
</dbReference>
<name>Q4RPP7_TETNG</name>
<dbReference type="OrthoDB" id="9948647at2759"/>
<dbReference type="GO" id="GO:0005615">
    <property type="term" value="C:extracellular space"/>
    <property type="evidence" value="ECO:0007669"/>
    <property type="project" value="UniProtKB-KW"/>
</dbReference>
<dbReference type="STRING" id="99883.ENSTNIP00000019828"/>
<dbReference type="Proteomes" id="UP000007303">
    <property type="component" value="Unassembled WGS sequence"/>
</dbReference>
<sequence length="102" mass="11701">MAKHVTLLLVLMLCCHQAPADAFSGCHCLRIFRRPIPFRIIKQVEMIPISGQCRRPETILTRRNGSKDCIDPNQQWFKDVLRKITVPNSRNVTKNATKPGNF</sequence>
<dbReference type="Gene3D" id="2.40.50.40">
    <property type="match status" value="1"/>
</dbReference>
<evidence type="ECO:0000313" key="4">
    <source>
        <dbReference type="EMBL" id="CAG09635.1"/>
    </source>
</evidence>
<dbReference type="SUPFAM" id="SSF54117">
    <property type="entry name" value="Interleukin 8-like chemokines"/>
    <property type="match status" value="1"/>
</dbReference>
<dbReference type="PANTHER" id="PTHR12015">
    <property type="entry name" value="SMALL INDUCIBLE CYTOKINE A"/>
    <property type="match status" value="1"/>
</dbReference>
<feature type="signal peptide" evidence="2">
    <location>
        <begin position="1"/>
        <end position="22"/>
    </location>
</feature>
<organism evidence="4">
    <name type="scientific">Tetraodon nigroviridis</name>
    <name type="common">Spotted green pufferfish</name>
    <name type="synonym">Chelonodon nigroviridis</name>
    <dbReference type="NCBI Taxonomy" id="99883"/>
    <lineage>
        <taxon>Eukaryota</taxon>
        <taxon>Metazoa</taxon>
        <taxon>Chordata</taxon>
        <taxon>Craniata</taxon>
        <taxon>Vertebrata</taxon>
        <taxon>Euteleostomi</taxon>
        <taxon>Actinopterygii</taxon>
        <taxon>Neopterygii</taxon>
        <taxon>Teleostei</taxon>
        <taxon>Neoteleostei</taxon>
        <taxon>Acanthomorphata</taxon>
        <taxon>Eupercaria</taxon>
        <taxon>Tetraodontiformes</taxon>
        <taxon>Tetradontoidea</taxon>
        <taxon>Tetraodontidae</taxon>
        <taxon>Tetraodon</taxon>
    </lineage>
</organism>
<dbReference type="InterPro" id="IPR001811">
    <property type="entry name" value="Chemokine_IL8-like_dom"/>
</dbReference>
<dbReference type="AlphaFoldDB" id="Q4RPP7"/>
<dbReference type="GO" id="GO:0006955">
    <property type="term" value="P:immune response"/>
    <property type="evidence" value="ECO:0007669"/>
    <property type="project" value="InterPro"/>
</dbReference>
<dbReference type="GeneTree" id="ENSGT01000000214675"/>
<dbReference type="InterPro" id="IPR036048">
    <property type="entry name" value="Interleukin_8-like_sf"/>
</dbReference>
<dbReference type="KEGG" id="tng:GSTEN00030990G001"/>
<dbReference type="Ensembl" id="ENSTNIT00000020058.1">
    <property type="protein sequence ID" value="ENSTNIP00000019828.1"/>
    <property type="gene ID" value="ENSTNIG00000016718.1"/>
</dbReference>
<reference evidence="4" key="2">
    <citation type="submission" date="2004-02" db="EMBL/GenBank/DDBJ databases">
        <authorList>
            <consortium name="Genoscope"/>
            <consortium name="Whitehead Institute Centre for Genome Research"/>
        </authorList>
    </citation>
    <scope>NUCLEOTIDE SEQUENCE</scope>
</reference>
<evidence type="ECO:0000313" key="6">
    <source>
        <dbReference type="Proteomes" id="UP000007303"/>
    </source>
</evidence>
<dbReference type="PRINTS" id="PR00436">
    <property type="entry name" value="INTERLEUKIN8"/>
</dbReference>
<dbReference type="SMART" id="SM00199">
    <property type="entry name" value="SCY"/>
    <property type="match status" value="1"/>
</dbReference>
<keyword evidence="6" id="KW-1185">Reference proteome</keyword>
<protein>
    <submittedName>
        <fullName evidence="4">(spotted green pufferfish) hypothetical protein</fullName>
    </submittedName>
</protein>
<accession>Q4RPP7</accession>
<evidence type="ECO:0000256" key="2">
    <source>
        <dbReference type="SAM" id="SignalP"/>
    </source>
</evidence>
<dbReference type="InterPro" id="IPR001089">
    <property type="entry name" value="Chemokine_CXC"/>
</dbReference>
<dbReference type="OMA" id="CHRTEIL"/>
<dbReference type="HOGENOM" id="CLU_143902_2_1_1"/>
<dbReference type="InterPro" id="IPR039809">
    <property type="entry name" value="Chemokine_b/g/d"/>
</dbReference>
<dbReference type="PANTHER" id="PTHR12015:SF203">
    <property type="entry name" value="CHEMOKINE INTERLEUKIN-8-LIKE DOMAIN-CONTAINING PROTEIN"/>
    <property type="match status" value="1"/>
</dbReference>
<reference evidence="4 6" key="1">
    <citation type="journal article" date="2004" name="Nature">
        <title>Genome duplication in the teleost fish Tetraodon nigroviridis reveals the early vertebrate proto-karyotype.</title>
        <authorList>
            <person name="Jaillon O."/>
            <person name="Aury J.-M."/>
            <person name="Brunet F."/>
            <person name="Petit J.-L."/>
            <person name="Stange-Thomann N."/>
            <person name="Mauceli E."/>
            <person name="Bouneau L."/>
            <person name="Fischer C."/>
            <person name="Ozouf-Costaz C."/>
            <person name="Bernot A."/>
            <person name="Nicaud S."/>
            <person name="Jaffe D."/>
            <person name="Fisher S."/>
            <person name="Lutfalla G."/>
            <person name="Dossat C."/>
            <person name="Segurens B."/>
            <person name="Dasilva C."/>
            <person name="Salanoubat M."/>
            <person name="Levy M."/>
            <person name="Boudet N."/>
            <person name="Castellano S."/>
            <person name="Anthouard V."/>
            <person name="Jubin C."/>
            <person name="Castelli V."/>
            <person name="Katinka M."/>
            <person name="Vacherie B."/>
            <person name="Biemont C."/>
            <person name="Skalli Z."/>
            <person name="Cattolico L."/>
            <person name="Poulain J."/>
            <person name="De Berardinis V."/>
            <person name="Cruaud C."/>
            <person name="Duprat S."/>
            <person name="Brottier P."/>
            <person name="Coutanceau J.-P."/>
            <person name="Gouzy J."/>
            <person name="Parra G."/>
            <person name="Lardier G."/>
            <person name="Chapple C."/>
            <person name="McKernan K.J."/>
            <person name="McEwan P."/>
            <person name="Bosak S."/>
            <person name="Kellis M."/>
            <person name="Volff J.-N."/>
            <person name="Guigo R."/>
            <person name="Zody M.C."/>
            <person name="Mesirov J."/>
            <person name="Lindblad-Toh K."/>
            <person name="Birren B."/>
            <person name="Nusbaum C."/>
            <person name="Kahn D."/>
            <person name="Robinson-Rechavi M."/>
            <person name="Laudet V."/>
            <person name="Schachter V."/>
            <person name="Quetier F."/>
            <person name="Saurin W."/>
            <person name="Scarpelli C."/>
            <person name="Wincker P."/>
            <person name="Lander E.S."/>
            <person name="Weissenbach J."/>
            <person name="Roest Crollius H."/>
        </authorList>
    </citation>
    <scope>NUCLEOTIDE SEQUENCE [LARGE SCALE GENOMIC DNA]</scope>
</reference>
<gene>
    <name evidence="4" type="ORF">GSTENG00030990001</name>
</gene>
<proteinExistence type="predicted"/>